<accession>A0ABQ5ZJL4</accession>
<evidence type="ECO:0000256" key="2">
    <source>
        <dbReference type="SAM" id="Phobius"/>
    </source>
</evidence>
<evidence type="ECO:0000313" key="3">
    <source>
        <dbReference type="EMBL" id="GLR51826.1"/>
    </source>
</evidence>
<feature type="transmembrane region" description="Helical" evidence="2">
    <location>
        <begin position="21"/>
        <end position="40"/>
    </location>
</feature>
<gene>
    <name evidence="3" type="ORF">GCM10007923_30360</name>
</gene>
<sequence length="141" mass="15834">MTEEKTMGITRARTMEWNLNTVIQLITLAGMCIGGVTIWVDKSRDIEELQNWRGGHETLHKDRLAEVKTNEARVEERFKGLEADSRKVASQVDNLAYRVTVTEQTTTSTASARRAFAPCPISQSRTSRARASSRDRSSSFA</sequence>
<proteinExistence type="predicted"/>
<name>A0ABQ5ZJL4_9HYPH</name>
<feature type="region of interest" description="Disordered" evidence="1">
    <location>
        <begin position="105"/>
        <end position="141"/>
    </location>
</feature>
<dbReference type="RefSeq" id="WP_244767946.1">
    <property type="nucleotide sequence ID" value="NZ_BSOP01000020.1"/>
</dbReference>
<keyword evidence="2" id="KW-1133">Transmembrane helix</keyword>
<evidence type="ECO:0000256" key="1">
    <source>
        <dbReference type="SAM" id="MobiDB-lite"/>
    </source>
</evidence>
<evidence type="ECO:0000313" key="4">
    <source>
        <dbReference type="Proteomes" id="UP001156702"/>
    </source>
</evidence>
<feature type="compositionally biased region" description="Low complexity" evidence="1">
    <location>
        <begin position="105"/>
        <end position="115"/>
    </location>
</feature>
<keyword evidence="2" id="KW-0472">Membrane</keyword>
<reference evidence="4" key="1">
    <citation type="journal article" date="2019" name="Int. J. Syst. Evol. Microbiol.">
        <title>The Global Catalogue of Microorganisms (GCM) 10K type strain sequencing project: providing services to taxonomists for standard genome sequencing and annotation.</title>
        <authorList>
            <consortium name="The Broad Institute Genomics Platform"/>
            <consortium name="The Broad Institute Genome Sequencing Center for Infectious Disease"/>
            <person name="Wu L."/>
            <person name="Ma J."/>
        </authorList>
    </citation>
    <scope>NUCLEOTIDE SEQUENCE [LARGE SCALE GENOMIC DNA]</scope>
    <source>
        <strain evidence="4">NBRC 102122</strain>
    </source>
</reference>
<keyword evidence="2" id="KW-0812">Transmembrane</keyword>
<keyword evidence="4" id="KW-1185">Reference proteome</keyword>
<organism evidence="3 4">
    <name type="scientific">Shinella yambaruensis</name>
    <dbReference type="NCBI Taxonomy" id="415996"/>
    <lineage>
        <taxon>Bacteria</taxon>
        <taxon>Pseudomonadati</taxon>
        <taxon>Pseudomonadota</taxon>
        <taxon>Alphaproteobacteria</taxon>
        <taxon>Hyphomicrobiales</taxon>
        <taxon>Rhizobiaceae</taxon>
        <taxon>Shinella</taxon>
    </lineage>
</organism>
<dbReference type="EMBL" id="BSOP01000020">
    <property type="protein sequence ID" value="GLR51826.1"/>
    <property type="molecule type" value="Genomic_DNA"/>
</dbReference>
<protein>
    <submittedName>
        <fullName evidence="3">Uncharacterized protein</fullName>
    </submittedName>
</protein>
<dbReference type="Proteomes" id="UP001156702">
    <property type="component" value="Unassembled WGS sequence"/>
</dbReference>
<feature type="compositionally biased region" description="Basic and acidic residues" evidence="1">
    <location>
        <begin position="132"/>
        <end position="141"/>
    </location>
</feature>
<comment type="caution">
    <text evidence="3">The sequence shown here is derived from an EMBL/GenBank/DDBJ whole genome shotgun (WGS) entry which is preliminary data.</text>
</comment>